<keyword evidence="1" id="KW-0802">TPR repeat</keyword>
<organism evidence="2 3">
    <name type="scientific">Allohahella marinimesophila</name>
    <dbReference type="NCBI Taxonomy" id="1054972"/>
    <lineage>
        <taxon>Bacteria</taxon>
        <taxon>Pseudomonadati</taxon>
        <taxon>Pseudomonadota</taxon>
        <taxon>Gammaproteobacteria</taxon>
        <taxon>Oceanospirillales</taxon>
        <taxon>Hahellaceae</taxon>
        <taxon>Allohahella</taxon>
    </lineage>
</organism>
<reference evidence="3" key="1">
    <citation type="journal article" date="2019" name="Int. J. Syst. Evol. Microbiol.">
        <title>The Global Catalogue of Microorganisms (GCM) 10K type strain sequencing project: providing services to taxonomists for standard genome sequencing and annotation.</title>
        <authorList>
            <consortium name="The Broad Institute Genomics Platform"/>
            <consortium name="The Broad Institute Genome Sequencing Center for Infectious Disease"/>
            <person name="Wu L."/>
            <person name="Ma J."/>
        </authorList>
    </citation>
    <scope>NUCLEOTIDE SEQUENCE [LARGE SCALE GENOMIC DNA]</scope>
    <source>
        <strain evidence="3">JCM 17555</strain>
    </source>
</reference>
<keyword evidence="3" id="KW-1185">Reference proteome</keyword>
<dbReference type="PROSITE" id="PS50005">
    <property type="entry name" value="TPR"/>
    <property type="match status" value="1"/>
</dbReference>
<gene>
    <name evidence="2" type="ORF">GCM10022278_27860</name>
</gene>
<dbReference type="InterPro" id="IPR019734">
    <property type="entry name" value="TPR_rpt"/>
</dbReference>
<comment type="caution">
    <text evidence="2">The sequence shown here is derived from an EMBL/GenBank/DDBJ whole genome shotgun (WGS) entry which is preliminary data.</text>
</comment>
<dbReference type="RefSeq" id="WP_344807375.1">
    <property type="nucleotide sequence ID" value="NZ_BAABBO010000011.1"/>
</dbReference>
<evidence type="ECO:0000313" key="2">
    <source>
        <dbReference type="EMBL" id="GAA3968481.1"/>
    </source>
</evidence>
<feature type="repeat" description="TPR" evidence="1">
    <location>
        <begin position="111"/>
        <end position="144"/>
    </location>
</feature>
<dbReference type="Proteomes" id="UP001501337">
    <property type="component" value="Unassembled WGS sequence"/>
</dbReference>
<dbReference type="SMART" id="SM00028">
    <property type="entry name" value="TPR"/>
    <property type="match status" value="3"/>
</dbReference>
<proteinExistence type="predicted"/>
<evidence type="ECO:0000256" key="1">
    <source>
        <dbReference type="PROSITE-ProRule" id="PRU00339"/>
    </source>
</evidence>
<evidence type="ECO:0000313" key="3">
    <source>
        <dbReference type="Proteomes" id="UP001501337"/>
    </source>
</evidence>
<dbReference type="InterPro" id="IPR011990">
    <property type="entry name" value="TPR-like_helical_dom_sf"/>
</dbReference>
<evidence type="ECO:0008006" key="4">
    <source>
        <dbReference type="Google" id="ProtNLM"/>
    </source>
</evidence>
<dbReference type="SUPFAM" id="SSF48452">
    <property type="entry name" value="TPR-like"/>
    <property type="match status" value="1"/>
</dbReference>
<dbReference type="Gene3D" id="1.25.40.10">
    <property type="entry name" value="Tetratricopeptide repeat domain"/>
    <property type="match status" value="1"/>
</dbReference>
<sequence>MSISTHAPGLSNARFYLKLLFSLTLLFITACKVDTPSDRSAAFQPEDPGFVVVAEGELPPLATGMTLQSPERFRQLIDDTIKRGDDERDPRFYGYAEGMVRQRLETHPEDVGALLTLADLLQKQHAFEEATHVFEQVIQLAPANPQAYLSMAMLARQRGDFAGMEKLCRQLLARAGAEVAAICIYAAQGLQGKLGSSYEELERVIERPLHPAINRWARQEAAEMAARLGQPDRARAHWTAALEAAGSSVPPAELLVAIADFYLLEQQPLDVIDLLAGETEMPALAMRLAAADVAVAAGREEGDADAVRSKWVDELQPWLDLWTARGEQSHAGELAYYLFAVRAEPEQALEPAFAQWSARKEPQDTLLLLEIISQLGEDSDVARQSLQSVEEWLKQTGYEDQRIRSLLAVAS</sequence>
<protein>
    <recommendedName>
        <fullName evidence="4">Tetratricopeptide repeat protein</fullName>
    </recommendedName>
</protein>
<accession>A0ABP7PP41</accession>
<dbReference type="EMBL" id="BAABBO010000011">
    <property type="protein sequence ID" value="GAA3968481.1"/>
    <property type="molecule type" value="Genomic_DNA"/>
</dbReference>
<name>A0ABP7PP41_9GAMM</name>